<keyword evidence="7" id="KW-1185">Reference proteome</keyword>
<dbReference type="GO" id="GO:0071949">
    <property type="term" value="F:FAD binding"/>
    <property type="evidence" value="ECO:0007669"/>
    <property type="project" value="InterPro"/>
</dbReference>
<dbReference type="SUPFAM" id="SSF51905">
    <property type="entry name" value="FAD/NAD(P)-binding domain"/>
    <property type="match status" value="1"/>
</dbReference>
<dbReference type="EMBL" id="CAJPDS010000056">
    <property type="protein sequence ID" value="CAF9930547.1"/>
    <property type="molecule type" value="Genomic_DNA"/>
</dbReference>
<proteinExistence type="predicted"/>
<evidence type="ECO:0000313" key="6">
    <source>
        <dbReference type="EMBL" id="CAF9930547.1"/>
    </source>
</evidence>
<name>A0A8H3IJP2_9LECA</name>
<dbReference type="PANTHER" id="PTHR46865:SF2">
    <property type="entry name" value="MONOOXYGENASE"/>
    <property type="match status" value="1"/>
</dbReference>
<evidence type="ECO:0000313" key="7">
    <source>
        <dbReference type="Proteomes" id="UP000664521"/>
    </source>
</evidence>
<dbReference type="InterPro" id="IPR002938">
    <property type="entry name" value="FAD-bd"/>
</dbReference>
<dbReference type="Pfam" id="PF01494">
    <property type="entry name" value="FAD_binding_3"/>
    <property type="match status" value="1"/>
</dbReference>
<organism evidence="6 7">
    <name type="scientific">Heterodermia speciosa</name>
    <dbReference type="NCBI Taxonomy" id="116794"/>
    <lineage>
        <taxon>Eukaryota</taxon>
        <taxon>Fungi</taxon>
        <taxon>Dikarya</taxon>
        <taxon>Ascomycota</taxon>
        <taxon>Pezizomycotina</taxon>
        <taxon>Lecanoromycetes</taxon>
        <taxon>OSLEUM clade</taxon>
        <taxon>Lecanoromycetidae</taxon>
        <taxon>Caliciales</taxon>
        <taxon>Physciaceae</taxon>
        <taxon>Heterodermia</taxon>
    </lineage>
</organism>
<dbReference type="PRINTS" id="PR00420">
    <property type="entry name" value="RNGMNOXGNASE"/>
</dbReference>
<evidence type="ECO:0000259" key="5">
    <source>
        <dbReference type="Pfam" id="PF01494"/>
    </source>
</evidence>
<dbReference type="InterPro" id="IPR036188">
    <property type="entry name" value="FAD/NAD-bd_sf"/>
</dbReference>
<dbReference type="AlphaFoldDB" id="A0A8H3IJP2"/>
<keyword evidence="2" id="KW-0274">FAD</keyword>
<sequence>MAQLDVLICGAGIAGPTLALLLSRLGPKCNITVLERATEVRATGQQVDLRRFGLTIMERLGLLDDLRDICVDETGVAFVDANNKVKAKFPVEVGKKTQSVSSEFEILRGKWAALLYEKTKDLPNVRYVFGNQVKNIEQRDNKACVHFEHERPSEWYDLVVAADGQRSRTRQIAWTRDNIEPPLPFKPLDCYIGLYSLPIVDSDVRTTKTGMARIYHAPGRRCILTRPDNRGKKMCSVNLMIVIPPSETSSSAGNSEPDPGDESVQQSNRRRLEAAVKDYANVPAQKALFRDLFKDVGWEVDRLLKGLETSEDFYLQDLSQVKLKPDTEPPHLAWSRGRVVCLGDAGYCPTAMTGMGTTLAIVGAYVLAGELAKGLASTNATDKGVLTALAKYEEVFKSYVDSGQKLAPGVPKVANPETVWGVWVLRSIVSFVSKTGLASVFGMLAASLGTETEKFPDYEELGLMS</sequence>
<comment type="caution">
    <text evidence="6">The sequence shown here is derived from an EMBL/GenBank/DDBJ whole genome shotgun (WGS) entry which is preliminary data.</text>
</comment>
<gene>
    <name evidence="6" type="ORF">HETSPECPRED_007646</name>
</gene>
<reference evidence="6" key="1">
    <citation type="submission" date="2021-03" db="EMBL/GenBank/DDBJ databases">
        <authorList>
            <person name="Tagirdzhanova G."/>
        </authorList>
    </citation>
    <scope>NUCLEOTIDE SEQUENCE</scope>
</reference>
<keyword evidence="3" id="KW-0560">Oxidoreductase</keyword>
<feature type="domain" description="FAD-binding" evidence="5">
    <location>
        <begin position="4"/>
        <end position="171"/>
    </location>
</feature>
<feature type="region of interest" description="Disordered" evidence="4">
    <location>
        <begin position="246"/>
        <end position="268"/>
    </location>
</feature>
<keyword evidence="1" id="KW-0285">Flavoprotein</keyword>
<protein>
    <recommendedName>
        <fullName evidence="5">FAD-binding domain-containing protein</fullName>
    </recommendedName>
</protein>
<evidence type="ECO:0000256" key="1">
    <source>
        <dbReference type="ARBA" id="ARBA00022630"/>
    </source>
</evidence>
<dbReference type="PANTHER" id="PTHR46865">
    <property type="entry name" value="OXIDOREDUCTASE-RELATED"/>
    <property type="match status" value="1"/>
</dbReference>
<accession>A0A8H3IJP2</accession>
<dbReference type="Gene3D" id="3.50.50.60">
    <property type="entry name" value="FAD/NAD(P)-binding domain"/>
    <property type="match status" value="1"/>
</dbReference>
<dbReference type="GO" id="GO:0016491">
    <property type="term" value="F:oxidoreductase activity"/>
    <property type="evidence" value="ECO:0007669"/>
    <property type="project" value="UniProtKB-KW"/>
</dbReference>
<dbReference type="InterPro" id="IPR051704">
    <property type="entry name" value="FAD_aromatic-hydroxylase"/>
</dbReference>
<evidence type="ECO:0000256" key="4">
    <source>
        <dbReference type="SAM" id="MobiDB-lite"/>
    </source>
</evidence>
<evidence type="ECO:0000256" key="2">
    <source>
        <dbReference type="ARBA" id="ARBA00022827"/>
    </source>
</evidence>
<evidence type="ECO:0000256" key="3">
    <source>
        <dbReference type="ARBA" id="ARBA00023002"/>
    </source>
</evidence>
<dbReference type="OrthoDB" id="655030at2759"/>
<dbReference type="Proteomes" id="UP000664521">
    <property type="component" value="Unassembled WGS sequence"/>
</dbReference>